<dbReference type="InterPro" id="IPR042089">
    <property type="entry name" value="Peptidase_M13_dom_2"/>
</dbReference>
<dbReference type="CDD" id="cd08662">
    <property type="entry name" value="M13"/>
    <property type="match status" value="1"/>
</dbReference>
<dbReference type="GO" id="GO:0016485">
    <property type="term" value="P:protein processing"/>
    <property type="evidence" value="ECO:0007669"/>
    <property type="project" value="TreeGrafter"/>
</dbReference>
<proteinExistence type="inferred from homology"/>
<gene>
    <name evidence="11" type="ORF">ILUMI_03845</name>
</gene>
<dbReference type="PANTHER" id="PTHR11733:SF224">
    <property type="entry name" value="NEPRILYSIN-2"/>
    <property type="match status" value="1"/>
</dbReference>
<dbReference type="GO" id="GO:0005886">
    <property type="term" value="C:plasma membrane"/>
    <property type="evidence" value="ECO:0007669"/>
    <property type="project" value="UniProtKB-SubCell"/>
</dbReference>
<dbReference type="EMBL" id="VTPC01001330">
    <property type="protein sequence ID" value="KAF2902340.1"/>
    <property type="molecule type" value="Genomic_DNA"/>
</dbReference>
<accession>A0A8K0GF45</accession>
<comment type="similarity">
    <text evidence="3">Belongs to the peptidase M13 family.</text>
</comment>
<keyword evidence="5" id="KW-0479">Metal-binding</keyword>
<evidence type="ECO:0000256" key="6">
    <source>
        <dbReference type="ARBA" id="ARBA00022801"/>
    </source>
</evidence>
<dbReference type="AlphaFoldDB" id="A0A8K0GF45"/>
<dbReference type="GO" id="GO:0046872">
    <property type="term" value="F:metal ion binding"/>
    <property type="evidence" value="ECO:0007669"/>
    <property type="project" value="UniProtKB-KW"/>
</dbReference>
<dbReference type="InterPro" id="IPR018497">
    <property type="entry name" value="Peptidase_M13_C"/>
</dbReference>
<dbReference type="Proteomes" id="UP000801492">
    <property type="component" value="Unassembled WGS sequence"/>
</dbReference>
<dbReference type="Pfam" id="PF05649">
    <property type="entry name" value="Peptidase_M13_N"/>
    <property type="match status" value="1"/>
</dbReference>
<feature type="domain" description="Peptidase M13 C-terminal" evidence="9">
    <location>
        <begin position="330"/>
        <end position="535"/>
    </location>
</feature>
<dbReference type="InterPro" id="IPR008753">
    <property type="entry name" value="Peptidase_M13_N"/>
</dbReference>
<evidence type="ECO:0000256" key="5">
    <source>
        <dbReference type="ARBA" id="ARBA00022723"/>
    </source>
</evidence>
<feature type="domain" description="Peptidase M13 N-terminal" evidence="10">
    <location>
        <begin position="16"/>
        <end position="269"/>
    </location>
</feature>
<evidence type="ECO:0000256" key="4">
    <source>
        <dbReference type="ARBA" id="ARBA00022670"/>
    </source>
</evidence>
<sequence>MCQNWWQGLLRRSIVLLQVDQASLGLDREYLIQGMKNEVVKAYYNYLVDLAIMFGADRSTAEKEITDALDFEIALAEISLTREERRNVTALTNPMPVAEIQTRYPSIPWQEFFNNLADVPEVTVCPQDMADVGVLDYLTKLEKLLEKTPKRVQANYLLYRTLTGIVTYLTKEVRDRELKYKEVSEGISEHTPRWRECTELVATKLNLAADALYVRRYFNEDAKRNAEDLVTNLRKTFIEMLKQVDWMDGNTKKKALEKALAIESHVAYPQELLDDNKLNEYYSKLNPTTDNFLDYYLAIERFTNDVYFRELPLPVNKTDWTHHSYVTTVNAYYSTVENSIQLPAGILQSPLFSADRPNYMNYGSIGFAIGHEITHGFDDVGRQYDKDGSLNDWWAEKTKEAFVEKAQCIIDQYGNFTAPEVNMNLNGATTQGENIADNGGVKEAYLAYNSWAKRNGDESRLPGLQYTPRQLFWISTANLWCATQKTEFLQLQVLTDAHSPPNFRVLGPLRNTEYFSRDFKCPVGSNMNPVHKCQVW</sequence>
<dbReference type="PROSITE" id="PS51885">
    <property type="entry name" value="NEPRILYSIN"/>
    <property type="match status" value="1"/>
</dbReference>
<keyword evidence="12" id="KW-1185">Reference proteome</keyword>
<evidence type="ECO:0000256" key="2">
    <source>
        <dbReference type="ARBA" id="ARBA00004401"/>
    </source>
</evidence>
<comment type="cofactor">
    <cofactor evidence="1">
        <name>Zn(2+)</name>
        <dbReference type="ChEBI" id="CHEBI:29105"/>
    </cofactor>
</comment>
<dbReference type="GO" id="GO:0004222">
    <property type="term" value="F:metalloendopeptidase activity"/>
    <property type="evidence" value="ECO:0007669"/>
    <property type="project" value="InterPro"/>
</dbReference>
<reference evidence="11" key="1">
    <citation type="submission" date="2019-08" db="EMBL/GenBank/DDBJ databases">
        <title>The genome of the North American firefly Photinus pyralis.</title>
        <authorList>
            <consortium name="Photinus pyralis genome working group"/>
            <person name="Fallon T.R."/>
            <person name="Sander Lower S.E."/>
            <person name="Weng J.-K."/>
        </authorList>
    </citation>
    <scope>NUCLEOTIDE SEQUENCE</scope>
    <source>
        <strain evidence="11">TRF0915ILg1</strain>
        <tissue evidence="11">Whole body</tissue>
    </source>
</reference>
<dbReference type="PANTHER" id="PTHR11733">
    <property type="entry name" value="ZINC METALLOPROTEASE FAMILY M13 NEPRILYSIN-RELATED"/>
    <property type="match status" value="1"/>
</dbReference>
<name>A0A8K0GF45_IGNLU</name>
<comment type="caution">
    <text evidence="11">The sequence shown here is derived from an EMBL/GenBank/DDBJ whole genome shotgun (WGS) entry which is preliminary data.</text>
</comment>
<evidence type="ECO:0000313" key="11">
    <source>
        <dbReference type="EMBL" id="KAF2902340.1"/>
    </source>
</evidence>
<dbReference type="Gene3D" id="1.10.1380.10">
    <property type="entry name" value="Neutral endopeptidase , domain2"/>
    <property type="match status" value="1"/>
</dbReference>
<organism evidence="11 12">
    <name type="scientific">Ignelater luminosus</name>
    <name type="common">Cucubano</name>
    <name type="synonym">Pyrophorus luminosus</name>
    <dbReference type="NCBI Taxonomy" id="2038154"/>
    <lineage>
        <taxon>Eukaryota</taxon>
        <taxon>Metazoa</taxon>
        <taxon>Ecdysozoa</taxon>
        <taxon>Arthropoda</taxon>
        <taxon>Hexapoda</taxon>
        <taxon>Insecta</taxon>
        <taxon>Pterygota</taxon>
        <taxon>Neoptera</taxon>
        <taxon>Endopterygota</taxon>
        <taxon>Coleoptera</taxon>
        <taxon>Polyphaga</taxon>
        <taxon>Elateriformia</taxon>
        <taxon>Elateroidea</taxon>
        <taxon>Elateridae</taxon>
        <taxon>Agrypninae</taxon>
        <taxon>Pyrophorini</taxon>
        <taxon>Ignelater</taxon>
    </lineage>
</organism>
<dbReference type="InterPro" id="IPR024079">
    <property type="entry name" value="MetalloPept_cat_dom_sf"/>
</dbReference>
<dbReference type="SUPFAM" id="SSF55486">
    <property type="entry name" value="Metalloproteases ('zincins'), catalytic domain"/>
    <property type="match status" value="1"/>
</dbReference>
<evidence type="ECO:0000256" key="7">
    <source>
        <dbReference type="ARBA" id="ARBA00022833"/>
    </source>
</evidence>
<dbReference type="PRINTS" id="PR00786">
    <property type="entry name" value="NEPRILYSIN"/>
</dbReference>
<keyword evidence="4" id="KW-0645">Protease</keyword>
<keyword evidence="6" id="KW-0378">Hydrolase</keyword>
<keyword evidence="7" id="KW-0862">Zinc</keyword>
<comment type="subcellular location">
    <subcellularLocation>
        <location evidence="2">Cell membrane</location>
        <topology evidence="2">Single-pass type II membrane protein</topology>
    </subcellularLocation>
</comment>
<dbReference type="Pfam" id="PF01431">
    <property type="entry name" value="Peptidase_M13"/>
    <property type="match status" value="1"/>
</dbReference>
<protein>
    <submittedName>
        <fullName evidence="11">Uncharacterized protein</fullName>
    </submittedName>
</protein>
<evidence type="ECO:0000256" key="3">
    <source>
        <dbReference type="ARBA" id="ARBA00007357"/>
    </source>
</evidence>
<dbReference type="OrthoDB" id="6475849at2759"/>
<evidence type="ECO:0000259" key="10">
    <source>
        <dbReference type="Pfam" id="PF05649"/>
    </source>
</evidence>
<evidence type="ECO:0000313" key="12">
    <source>
        <dbReference type="Proteomes" id="UP000801492"/>
    </source>
</evidence>
<evidence type="ECO:0000256" key="1">
    <source>
        <dbReference type="ARBA" id="ARBA00001947"/>
    </source>
</evidence>
<evidence type="ECO:0000256" key="8">
    <source>
        <dbReference type="ARBA" id="ARBA00023049"/>
    </source>
</evidence>
<evidence type="ECO:0000259" key="9">
    <source>
        <dbReference type="Pfam" id="PF01431"/>
    </source>
</evidence>
<dbReference type="Gene3D" id="3.40.390.10">
    <property type="entry name" value="Collagenase (Catalytic Domain)"/>
    <property type="match status" value="1"/>
</dbReference>
<keyword evidence="8" id="KW-0482">Metalloprotease</keyword>
<dbReference type="InterPro" id="IPR000718">
    <property type="entry name" value="Peptidase_M13"/>
</dbReference>